<reference evidence="1" key="1">
    <citation type="submission" date="2020-05" db="EMBL/GenBank/DDBJ databases">
        <title>Mycena genomes resolve the evolution of fungal bioluminescence.</title>
        <authorList>
            <person name="Tsai I.J."/>
        </authorList>
    </citation>
    <scope>NUCLEOTIDE SEQUENCE</scope>
    <source>
        <strain evidence="1">CCC161011</strain>
    </source>
</reference>
<comment type="caution">
    <text evidence="1">The sequence shown here is derived from an EMBL/GenBank/DDBJ whole genome shotgun (WGS) entry which is preliminary data.</text>
</comment>
<keyword evidence="2" id="KW-1185">Reference proteome</keyword>
<evidence type="ECO:0000313" key="2">
    <source>
        <dbReference type="Proteomes" id="UP000620124"/>
    </source>
</evidence>
<sequence length="120" mass="12651">MSSRWLTSAVSRLLSNARALTTSVLVSHQIGPDTDPLVQQRAVGLFGISIAERTQADPGDVDSLLDQPGISPRHLCINLGSALPNVRICRPLSDPRAGAYRNSGAGELGLRNGRGIVLGL</sequence>
<dbReference type="Proteomes" id="UP000620124">
    <property type="component" value="Unassembled WGS sequence"/>
</dbReference>
<proteinExistence type="predicted"/>
<name>A0A8H6XP07_9AGAR</name>
<accession>A0A8H6XP07</accession>
<dbReference type="EMBL" id="JACAZI010000015">
    <property type="protein sequence ID" value="KAF7343951.1"/>
    <property type="molecule type" value="Genomic_DNA"/>
</dbReference>
<dbReference type="AlphaFoldDB" id="A0A8H6XP07"/>
<gene>
    <name evidence="1" type="ORF">MVEN_01683900</name>
</gene>
<evidence type="ECO:0000313" key="1">
    <source>
        <dbReference type="EMBL" id="KAF7343951.1"/>
    </source>
</evidence>
<protein>
    <submittedName>
        <fullName evidence="1">Uncharacterized protein</fullName>
    </submittedName>
</protein>
<organism evidence="1 2">
    <name type="scientific">Mycena venus</name>
    <dbReference type="NCBI Taxonomy" id="2733690"/>
    <lineage>
        <taxon>Eukaryota</taxon>
        <taxon>Fungi</taxon>
        <taxon>Dikarya</taxon>
        <taxon>Basidiomycota</taxon>
        <taxon>Agaricomycotina</taxon>
        <taxon>Agaricomycetes</taxon>
        <taxon>Agaricomycetidae</taxon>
        <taxon>Agaricales</taxon>
        <taxon>Marasmiineae</taxon>
        <taxon>Mycenaceae</taxon>
        <taxon>Mycena</taxon>
    </lineage>
</organism>